<dbReference type="GO" id="GO:0007155">
    <property type="term" value="P:cell adhesion"/>
    <property type="evidence" value="ECO:0007669"/>
    <property type="project" value="InterPro"/>
</dbReference>
<dbReference type="GO" id="GO:0051015">
    <property type="term" value="F:actin filament binding"/>
    <property type="evidence" value="ECO:0007669"/>
    <property type="project" value="InterPro"/>
</dbReference>
<accession>A0A6B2KWZ4</accession>
<feature type="coiled-coil region" evidence="3">
    <location>
        <begin position="965"/>
        <end position="992"/>
    </location>
</feature>
<dbReference type="GO" id="GO:0005737">
    <property type="term" value="C:cytoplasm"/>
    <property type="evidence" value="ECO:0007669"/>
    <property type="project" value="UniProtKB-SubCell"/>
</dbReference>
<protein>
    <recommendedName>
        <fullName evidence="5">Vinculin</fullName>
    </recommendedName>
</protein>
<proteinExistence type="predicted"/>
<dbReference type="EMBL" id="GIBP01000192">
    <property type="protein sequence ID" value="NDV29161.1"/>
    <property type="molecule type" value="Transcribed_RNA"/>
</dbReference>
<evidence type="ECO:0000256" key="2">
    <source>
        <dbReference type="ARBA" id="ARBA00022490"/>
    </source>
</evidence>
<keyword evidence="3" id="KW-0175">Coiled coil</keyword>
<organism evidence="4">
    <name type="scientific">Arcella intermedia</name>
    <dbReference type="NCBI Taxonomy" id="1963864"/>
    <lineage>
        <taxon>Eukaryota</taxon>
        <taxon>Amoebozoa</taxon>
        <taxon>Tubulinea</taxon>
        <taxon>Elardia</taxon>
        <taxon>Arcellinida</taxon>
        <taxon>Sphaerothecina</taxon>
        <taxon>Arcellidae</taxon>
        <taxon>Arcella</taxon>
    </lineage>
</organism>
<sequence length="1107" mass="121134">MLVVVLAEQGNAISDQLPPVASLVNGNANNLAEIAKRLGRTDYAEFPEISVEIIEAAEAVEHATKTLGNAVHVLEAGSGDLKSGWNSLVDACRVMSGKTIRLLQIVYGADLKKLQMSADKLANDINNLDLNRNLRNKGDQSKFVGDMGDVTAKALKMANQLNARATDPNISPWSQDMLRKAAQNLKDKAQEVIDAGNAALRDPTLMPKVQAALDNLKKGIMEAKAIATQVAPEDPALDNLRKLMPLIENAENKAAALPQALKTPGKYERAEKEVKDAVQELTKALKPNPKLKRDAEKIDEALAEQILAARKNLKHPGDPQQNKEVDNATQKLLDALANLKKHNPQGQISPEDKNELLKALENLKKTFSPDLLKKPEDKEQEAFERLKDLLDGMKKATREEDPQALAPLLKQAVGAAKDLASKMKDPENLAQLPPYRRPEKEQGANDILEQLPKLVKNAAAFRNTPKDEDASESLMDAIRKLQKVADRPNRPRDEKEIRDNLADALSALKKAQGAARNGSPKETDDALNDLARALANLRKAGDRMKEKSPNPGEIEKPLSELEKLFEKFKKTAPEAALGNPNAMKETNAAVPLIEQAMSDLGRVTKATDIAPIMDVEDAIDDVVIAAGAEDQGRVAPAFKDLVKKLNELGDHVETLPDPQARKIGKNAVEEIKPGLKELLQKVKEYQAHPEKPGLFDELNDVANRLKAPLADLKKAVEPKSFDRSPEAAGAAVKKALENLRKAMNSGDPEAVRRALDDLRDALGKYNDVADSTIKQIQDPKKKQMLEGDVDELKELLGDLRRVDPTKPKDIKNLLDQIPDRLDDWRDTLHHTAKDDAIKAIAKTTNLVASLTGIDDDDMDLGDLLTTAGDLSGLLRGLITDSTGLARKMGTNPENLTDAAKAAIDLDKFLRRLEGEEEEVVTLPAPAVKEEPVKMEVLFVPHSDELFEQISLDKAKTFDEVLAAVANEMHQAAKNLSEEADHLAKELAFLARAARSGNRQDLLMAARQASAFIIAFCKQLDILAKKIPGRNMAERKEQDNLYRYQQALKNYGTQLKILSSVKAASIEDSKDTDASLTTLTRNLGDVVGASLHSMAVTRDAIFGGKVPK</sequence>
<dbReference type="SUPFAM" id="SSF48371">
    <property type="entry name" value="ARM repeat"/>
    <property type="match status" value="1"/>
</dbReference>
<reference evidence="4" key="1">
    <citation type="journal article" date="2020" name="J. Eukaryot. Microbiol.">
        <title>De novo Sequencing, Assembly and Annotation of the Transcriptome for the Free-Living Testate Amoeba Arcella intermedia.</title>
        <authorList>
            <person name="Ribeiro G.M."/>
            <person name="Porfirio-Sousa A.L."/>
            <person name="Maurer-Alcala X.X."/>
            <person name="Katz L.A."/>
            <person name="Lahr D.J.G."/>
        </authorList>
    </citation>
    <scope>NUCLEOTIDE SEQUENCE</scope>
</reference>
<dbReference type="InterPro" id="IPR036723">
    <property type="entry name" value="Alpha-catenin/vinculin-like_sf"/>
</dbReference>
<evidence type="ECO:0000256" key="1">
    <source>
        <dbReference type="ARBA" id="ARBA00004496"/>
    </source>
</evidence>
<comment type="subcellular location">
    <subcellularLocation>
        <location evidence="1">Cytoplasm</location>
    </subcellularLocation>
</comment>
<dbReference type="InterPro" id="IPR016024">
    <property type="entry name" value="ARM-type_fold"/>
</dbReference>
<dbReference type="Gene3D" id="1.20.120.230">
    <property type="entry name" value="Alpha-catenin/vinculin-like"/>
    <property type="match status" value="2"/>
</dbReference>
<dbReference type="SUPFAM" id="SSF47220">
    <property type="entry name" value="alpha-catenin/vinculin-like"/>
    <property type="match status" value="2"/>
</dbReference>
<evidence type="ECO:0000313" key="4">
    <source>
        <dbReference type="EMBL" id="NDV29161.1"/>
    </source>
</evidence>
<dbReference type="InterPro" id="IPR017997">
    <property type="entry name" value="Vinculin"/>
</dbReference>
<name>A0A6B2KWZ4_9EUKA</name>
<evidence type="ECO:0008006" key="5">
    <source>
        <dbReference type="Google" id="ProtNLM"/>
    </source>
</evidence>
<dbReference type="AlphaFoldDB" id="A0A6B2KWZ4"/>
<dbReference type="PANTHER" id="PTHR46180">
    <property type="entry name" value="VINCULIN"/>
    <property type="match status" value="1"/>
</dbReference>
<evidence type="ECO:0000256" key="3">
    <source>
        <dbReference type="SAM" id="Coils"/>
    </source>
</evidence>
<keyword evidence="2" id="KW-0963">Cytoplasm</keyword>